<gene>
    <name evidence="1" type="ORF">Taro_033225</name>
</gene>
<protein>
    <submittedName>
        <fullName evidence="1">Uncharacterized protein</fullName>
    </submittedName>
</protein>
<name>A0A843VUQ9_COLES</name>
<dbReference type="Proteomes" id="UP000652761">
    <property type="component" value="Unassembled WGS sequence"/>
</dbReference>
<organism evidence="1 2">
    <name type="scientific">Colocasia esculenta</name>
    <name type="common">Wild taro</name>
    <name type="synonym">Arum esculentum</name>
    <dbReference type="NCBI Taxonomy" id="4460"/>
    <lineage>
        <taxon>Eukaryota</taxon>
        <taxon>Viridiplantae</taxon>
        <taxon>Streptophyta</taxon>
        <taxon>Embryophyta</taxon>
        <taxon>Tracheophyta</taxon>
        <taxon>Spermatophyta</taxon>
        <taxon>Magnoliopsida</taxon>
        <taxon>Liliopsida</taxon>
        <taxon>Araceae</taxon>
        <taxon>Aroideae</taxon>
        <taxon>Colocasieae</taxon>
        <taxon>Colocasia</taxon>
    </lineage>
</organism>
<dbReference type="AlphaFoldDB" id="A0A843VUQ9"/>
<proteinExistence type="predicted"/>
<accession>A0A843VUQ9</accession>
<sequence length="222" mass="23513">MIQCRHPVPDSKTGLLGEASSVDLPAFGVDLTEETCEHDSLGFASSVDLTWSSVDTIYHKPLNVCESVPPTTLGCYDSGEDMMGKAALNSLSSKSTALGFKMVFPALSGLEGVASEGWEDSEDEDDDCSETSGEESKIFLLGYADPLPRPEEDVLPLLADDGDADEGLGCSVGSWRLLVLLSEGGASSTGMGLAVALDLAPRRRACLWAMETRWSGIGEDVE</sequence>
<evidence type="ECO:0000313" key="2">
    <source>
        <dbReference type="Proteomes" id="UP000652761"/>
    </source>
</evidence>
<reference evidence="1" key="1">
    <citation type="submission" date="2017-07" db="EMBL/GenBank/DDBJ databases">
        <title>Taro Niue Genome Assembly and Annotation.</title>
        <authorList>
            <person name="Atibalentja N."/>
            <person name="Keating K."/>
            <person name="Fields C.J."/>
        </authorList>
    </citation>
    <scope>NUCLEOTIDE SEQUENCE</scope>
    <source>
        <strain evidence="1">Niue_2</strain>
        <tissue evidence="1">Leaf</tissue>
    </source>
</reference>
<comment type="caution">
    <text evidence="1">The sequence shown here is derived from an EMBL/GenBank/DDBJ whole genome shotgun (WGS) entry which is preliminary data.</text>
</comment>
<keyword evidence="2" id="KW-1185">Reference proteome</keyword>
<evidence type="ECO:0000313" key="1">
    <source>
        <dbReference type="EMBL" id="MQM00489.1"/>
    </source>
</evidence>
<dbReference type="EMBL" id="NMUH01002521">
    <property type="protein sequence ID" value="MQM00489.1"/>
    <property type="molecule type" value="Genomic_DNA"/>
</dbReference>